<proteinExistence type="predicted"/>
<dbReference type="Proteomes" id="UP001354989">
    <property type="component" value="Plasmid pPP3"/>
</dbReference>
<evidence type="ECO:0000313" key="2">
    <source>
        <dbReference type="Proteomes" id="UP001354989"/>
    </source>
</evidence>
<protein>
    <submittedName>
        <fullName evidence="1">Uncharacterized protein</fullName>
    </submittedName>
</protein>
<dbReference type="EMBL" id="AP025295">
    <property type="protein sequence ID" value="BDD01504.1"/>
    <property type="molecule type" value="Genomic_DNA"/>
</dbReference>
<accession>A0ABN6LEE0</accession>
<organism evidence="1 2">
    <name type="scientific">Persicobacter psychrovividus</name>
    <dbReference type="NCBI Taxonomy" id="387638"/>
    <lineage>
        <taxon>Bacteria</taxon>
        <taxon>Pseudomonadati</taxon>
        <taxon>Bacteroidota</taxon>
        <taxon>Cytophagia</taxon>
        <taxon>Cytophagales</taxon>
        <taxon>Persicobacteraceae</taxon>
        <taxon>Persicobacter</taxon>
    </lineage>
</organism>
<dbReference type="RefSeq" id="WP_332920220.1">
    <property type="nucleotide sequence ID" value="NZ_AP025295.1"/>
</dbReference>
<gene>
    <name evidence="1" type="ORF">PEPS_37840</name>
</gene>
<name>A0ABN6LEE0_9BACT</name>
<keyword evidence="1" id="KW-0614">Plasmid</keyword>
<evidence type="ECO:0000313" key="1">
    <source>
        <dbReference type="EMBL" id="BDD01504.1"/>
    </source>
</evidence>
<geneLocation type="plasmid" evidence="1 2">
    <name>pPP3</name>
</geneLocation>
<keyword evidence="2" id="KW-1185">Reference proteome</keyword>
<sequence>MKYVVGLLLVACLFFPLQGRGQNSEDGFKPVSESTKIGDWSMNTLVYHAFPKFNADGNYRLWLQQNYKLRNSPLNLRMEESFGLKNALVGYIDYYLPLTSHFLFAGSIGSGYNFTTATKVSEETGEVLQRGAMVSQLGWACVFIAPLNINRLTVVLASEPEYQWVREVWDWTNYIAIVSWKVSDHTAVQARIIGDYTHGYLYQAGAGVSIDLAR</sequence>
<reference evidence="1 2" key="1">
    <citation type="submission" date="2021-12" db="EMBL/GenBank/DDBJ databases">
        <title>Genome sequencing of bacteria with rrn-lacking chromosome and rrn-plasmid.</title>
        <authorList>
            <person name="Anda M."/>
            <person name="Iwasaki W."/>
        </authorList>
    </citation>
    <scope>NUCLEOTIDE SEQUENCE [LARGE SCALE GENOMIC DNA]</scope>
    <source>
        <strain evidence="1 2">NBRC 101262</strain>
        <plasmid evidence="1 2">pPP3</plasmid>
    </source>
</reference>